<reference evidence="4 5" key="1">
    <citation type="submission" date="2018-03" db="EMBL/GenBank/DDBJ databases">
        <title>The ancient ancestry and fast evolution of plastids.</title>
        <authorList>
            <person name="Moore K.R."/>
            <person name="Magnabosco C."/>
            <person name="Momper L."/>
            <person name="Gold D.A."/>
            <person name="Bosak T."/>
            <person name="Fournier G.P."/>
        </authorList>
    </citation>
    <scope>NUCLEOTIDE SEQUENCE [LARGE SCALE GENOMIC DNA]</scope>
    <source>
        <strain evidence="4 5">CCALA 037</strain>
    </source>
</reference>
<name>A0A2T1GLS0_9CYAN</name>
<evidence type="ECO:0000256" key="1">
    <source>
        <dbReference type="SAM" id="Coils"/>
    </source>
</evidence>
<gene>
    <name evidence="4" type="ORF">C7B77_03185</name>
</gene>
<keyword evidence="3" id="KW-0812">Transmembrane</keyword>
<feature type="coiled-coil region" evidence="1">
    <location>
        <begin position="78"/>
        <end position="112"/>
    </location>
</feature>
<accession>A0A2T1GLS0</accession>
<feature type="region of interest" description="Disordered" evidence="2">
    <location>
        <begin position="22"/>
        <end position="46"/>
    </location>
</feature>
<keyword evidence="3" id="KW-1133">Transmembrane helix</keyword>
<dbReference type="RefSeq" id="WP_106300251.1">
    <property type="nucleotide sequence ID" value="NZ_PVWO01000022.1"/>
</dbReference>
<keyword evidence="5" id="KW-1185">Reference proteome</keyword>
<dbReference type="Proteomes" id="UP000238937">
    <property type="component" value="Unassembled WGS sequence"/>
</dbReference>
<dbReference type="OrthoDB" id="576379at2"/>
<comment type="caution">
    <text evidence="4">The sequence shown here is derived from an EMBL/GenBank/DDBJ whole genome shotgun (WGS) entry which is preliminary data.</text>
</comment>
<protein>
    <submittedName>
        <fullName evidence="4">Uncharacterized protein</fullName>
    </submittedName>
</protein>
<organism evidence="4 5">
    <name type="scientific">Chamaesiphon polymorphus CCALA 037</name>
    <dbReference type="NCBI Taxonomy" id="2107692"/>
    <lineage>
        <taxon>Bacteria</taxon>
        <taxon>Bacillati</taxon>
        <taxon>Cyanobacteriota</taxon>
        <taxon>Cyanophyceae</taxon>
        <taxon>Gomontiellales</taxon>
        <taxon>Chamaesiphonaceae</taxon>
        <taxon>Chamaesiphon</taxon>
    </lineage>
</organism>
<evidence type="ECO:0000313" key="4">
    <source>
        <dbReference type="EMBL" id="PSB58828.1"/>
    </source>
</evidence>
<evidence type="ECO:0000313" key="5">
    <source>
        <dbReference type="Proteomes" id="UP000238937"/>
    </source>
</evidence>
<evidence type="ECO:0000256" key="3">
    <source>
        <dbReference type="SAM" id="Phobius"/>
    </source>
</evidence>
<feature type="compositionally biased region" description="Basic and acidic residues" evidence="2">
    <location>
        <begin position="26"/>
        <end position="38"/>
    </location>
</feature>
<dbReference type="AlphaFoldDB" id="A0A2T1GLS0"/>
<sequence>MEDNSPQDEFKISADKLREYLQSSQKDPDYEVSSEKNRRSSSNPMRDELMEMISIVHQAVSKLDEGIESRTERCIDLLEKLSDACVRQTNVLAEHEQAIEQLQRIVKSNKKTIVILTGLTLLSMCCSLTLLAAILMIPHH</sequence>
<evidence type="ECO:0000256" key="2">
    <source>
        <dbReference type="SAM" id="MobiDB-lite"/>
    </source>
</evidence>
<dbReference type="EMBL" id="PVWO01000022">
    <property type="protein sequence ID" value="PSB58828.1"/>
    <property type="molecule type" value="Genomic_DNA"/>
</dbReference>
<feature type="transmembrane region" description="Helical" evidence="3">
    <location>
        <begin position="113"/>
        <end position="137"/>
    </location>
</feature>
<proteinExistence type="predicted"/>
<keyword evidence="3" id="KW-0472">Membrane</keyword>
<keyword evidence="1" id="KW-0175">Coiled coil</keyword>